<evidence type="ECO:0000313" key="2">
    <source>
        <dbReference type="Proteomes" id="UP000566995"/>
    </source>
</evidence>
<gene>
    <name evidence="1" type="ORF">HNP46_000076</name>
</gene>
<reference evidence="1 2" key="1">
    <citation type="submission" date="2020-08" db="EMBL/GenBank/DDBJ databases">
        <title>Functional genomics of gut bacteria from endangered species of beetles.</title>
        <authorList>
            <person name="Carlos-Shanley C."/>
        </authorList>
    </citation>
    <scope>NUCLEOTIDE SEQUENCE [LARGE SCALE GENOMIC DNA]</scope>
    <source>
        <strain evidence="1 2">S00179</strain>
    </source>
</reference>
<comment type="caution">
    <text evidence="1">The sequence shown here is derived from an EMBL/GenBank/DDBJ whole genome shotgun (WGS) entry which is preliminary data.</text>
</comment>
<dbReference type="Proteomes" id="UP000566995">
    <property type="component" value="Unassembled WGS sequence"/>
</dbReference>
<dbReference type="EMBL" id="JACHLI010000001">
    <property type="protein sequence ID" value="MBB4861265.1"/>
    <property type="molecule type" value="Genomic_DNA"/>
</dbReference>
<evidence type="ECO:0000313" key="1">
    <source>
        <dbReference type="EMBL" id="MBB4861265.1"/>
    </source>
</evidence>
<dbReference type="RefSeq" id="WP_184585538.1">
    <property type="nucleotide sequence ID" value="NZ_JACHLI010000001.1"/>
</dbReference>
<accession>A0A7W7KEA9</accession>
<name>A0A7W7KEA9_PSENT</name>
<organism evidence="1 2">
    <name type="scientific">Pseudomonas nitroreducens</name>
    <dbReference type="NCBI Taxonomy" id="46680"/>
    <lineage>
        <taxon>Bacteria</taxon>
        <taxon>Pseudomonadati</taxon>
        <taxon>Pseudomonadota</taxon>
        <taxon>Gammaproteobacteria</taxon>
        <taxon>Pseudomonadales</taxon>
        <taxon>Pseudomonadaceae</taxon>
        <taxon>Pseudomonas</taxon>
    </lineage>
</organism>
<proteinExistence type="predicted"/>
<dbReference type="AlphaFoldDB" id="A0A7W7KEA9"/>
<protein>
    <submittedName>
        <fullName evidence="1">Uncharacterized protein</fullName>
    </submittedName>
</protein>
<sequence length="204" mass="22510">MSQNIPNHLHYEIYQSLQHVVPADAVRQALVEDEAARLVICGRNPEEVEAYAARVRELGPEALVATAFEMCITNDRCDGDGNVGIDRDGKISFQTRDLYRQFLLNSVCSALTTAAGRELEEPELKLVRDGVDRLKSQGRVTISVDSIGHELVLSREDCSVSGVTLGTPITQPHYRDIETSLIQFVEQYLPANTNEVDNSPGVSV</sequence>